<accession>A0A1H7UWG2</accession>
<keyword evidence="1" id="KW-0418">Kinase</keyword>
<dbReference type="GO" id="GO:0016301">
    <property type="term" value="F:kinase activity"/>
    <property type="evidence" value="ECO:0007669"/>
    <property type="project" value="UniProtKB-KW"/>
</dbReference>
<dbReference type="Proteomes" id="UP000198984">
    <property type="component" value="Unassembled WGS sequence"/>
</dbReference>
<proteinExistence type="predicted"/>
<dbReference type="InterPro" id="IPR014710">
    <property type="entry name" value="RmlC-like_jellyroll"/>
</dbReference>
<dbReference type="STRING" id="573321.SAMN04488505_103126"/>
<dbReference type="EMBL" id="FOBB01000003">
    <property type="protein sequence ID" value="SEM01079.1"/>
    <property type="molecule type" value="Genomic_DNA"/>
</dbReference>
<evidence type="ECO:0000313" key="2">
    <source>
        <dbReference type="Proteomes" id="UP000198984"/>
    </source>
</evidence>
<dbReference type="SUPFAM" id="SSF51206">
    <property type="entry name" value="cAMP-binding domain-like"/>
    <property type="match status" value="1"/>
</dbReference>
<dbReference type="AlphaFoldDB" id="A0A1H7UWG2"/>
<reference evidence="1 2" key="1">
    <citation type="submission" date="2016-10" db="EMBL/GenBank/DDBJ databases">
        <authorList>
            <person name="de Groot N.N."/>
        </authorList>
    </citation>
    <scope>NUCLEOTIDE SEQUENCE [LARGE SCALE GENOMIC DNA]</scope>
    <source>
        <strain evidence="1 2">DSM 21039</strain>
    </source>
</reference>
<protein>
    <submittedName>
        <fullName evidence="1">cAMP-binding domain of CRP or a regulatory subunit of cAMP-dependent protein kinases</fullName>
    </submittedName>
</protein>
<gene>
    <name evidence="1" type="ORF">SAMN04488505_103126</name>
</gene>
<keyword evidence="1" id="KW-0808">Transferase</keyword>
<sequence>MIAGILKSTGLYNPDEVALFERCTTIRSMSKDEIVVNRGEICRAAFFNITGAFYQFNYKDEIDLNIIDLHCDNEWFLNHSSFISQKPSDSFIKAYTDGQMLELDIESLHFLIGRSPAFLQLAKIFDQASLRIHFFDNRLTPLEKYQYILTHRQQLIQKFPLKLLASYLKISPETLSRVRESLSKRN</sequence>
<dbReference type="OrthoDB" id="948610at2"/>
<evidence type="ECO:0000313" key="1">
    <source>
        <dbReference type="EMBL" id="SEM01079.1"/>
    </source>
</evidence>
<dbReference type="Gene3D" id="2.60.120.10">
    <property type="entry name" value="Jelly Rolls"/>
    <property type="match status" value="1"/>
</dbReference>
<keyword evidence="2" id="KW-1185">Reference proteome</keyword>
<dbReference type="InterPro" id="IPR018490">
    <property type="entry name" value="cNMP-bd_dom_sf"/>
</dbReference>
<organism evidence="1 2">
    <name type="scientific">Chitinophaga rupis</name>
    <dbReference type="NCBI Taxonomy" id="573321"/>
    <lineage>
        <taxon>Bacteria</taxon>
        <taxon>Pseudomonadati</taxon>
        <taxon>Bacteroidota</taxon>
        <taxon>Chitinophagia</taxon>
        <taxon>Chitinophagales</taxon>
        <taxon>Chitinophagaceae</taxon>
        <taxon>Chitinophaga</taxon>
    </lineage>
</organism>
<name>A0A1H7UWG2_9BACT</name>
<dbReference type="RefSeq" id="WP_089912356.1">
    <property type="nucleotide sequence ID" value="NZ_FOBB01000003.1"/>
</dbReference>